<dbReference type="SUPFAM" id="SSF51735">
    <property type="entry name" value="NAD(P)-binding Rossmann-fold domains"/>
    <property type="match status" value="1"/>
</dbReference>
<dbReference type="Gene3D" id="3.40.50.720">
    <property type="entry name" value="NAD(P)-binding Rossmann-like Domain"/>
    <property type="match status" value="1"/>
</dbReference>
<dbReference type="InterPro" id="IPR006162">
    <property type="entry name" value="Ppantetheine_attach_site"/>
</dbReference>
<comment type="cofactor">
    <cofactor evidence="1">
        <name>pantetheine 4'-phosphate</name>
        <dbReference type="ChEBI" id="CHEBI:47942"/>
    </cofactor>
</comment>
<dbReference type="Gene3D" id="3.30.300.30">
    <property type="match status" value="2"/>
</dbReference>
<dbReference type="GO" id="GO:0044550">
    <property type="term" value="P:secondary metabolite biosynthetic process"/>
    <property type="evidence" value="ECO:0007669"/>
    <property type="project" value="UniProtKB-ARBA"/>
</dbReference>
<dbReference type="InterPro" id="IPR020806">
    <property type="entry name" value="PKS_PP-bd"/>
</dbReference>
<dbReference type="FunFam" id="3.40.50.980:FF:000001">
    <property type="entry name" value="Non-ribosomal peptide synthetase"/>
    <property type="match status" value="2"/>
</dbReference>
<dbReference type="CDD" id="cd17643">
    <property type="entry name" value="A_NRPS_Cytc1-like"/>
    <property type="match status" value="1"/>
</dbReference>
<dbReference type="CDD" id="cd05235">
    <property type="entry name" value="SDR_e1"/>
    <property type="match status" value="1"/>
</dbReference>
<keyword evidence="8" id="KW-1185">Reference proteome</keyword>
<dbReference type="InterPro" id="IPR045851">
    <property type="entry name" value="AMP-bd_C_sf"/>
</dbReference>
<feature type="domain" description="Carrier" evidence="6">
    <location>
        <begin position="759"/>
        <end position="834"/>
    </location>
</feature>
<dbReference type="Gene3D" id="3.30.559.10">
    <property type="entry name" value="Chloramphenicol acetyltransferase-like domain"/>
    <property type="match status" value="1"/>
</dbReference>
<dbReference type="GO" id="GO:0043041">
    <property type="term" value="P:amino acid activation for nonribosomal peptide biosynthetic process"/>
    <property type="evidence" value="ECO:0007669"/>
    <property type="project" value="TreeGrafter"/>
</dbReference>
<dbReference type="GO" id="GO:0008610">
    <property type="term" value="P:lipid biosynthetic process"/>
    <property type="evidence" value="ECO:0007669"/>
    <property type="project" value="UniProtKB-ARBA"/>
</dbReference>
<dbReference type="SMART" id="SM00823">
    <property type="entry name" value="PKS_PP"/>
    <property type="match status" value="2"/>
</dbReference>
<dbReference type="FunFam" id="3.30.300.30:FF:000010">
    <property type="entry name" value="Enterobactin synthetase component F"/>
    <property type="match status" value="1"/>
</dbReference>
<evidence type="ECO:0000256" key="1">
    <source>
        <dbReference type="ARBA" id="ARBA00001957"/>
    </source>
</evidence>
<dbReference type="FunFam" id="3.40.50.12780:FF:000012">
    <property type="entry name" value="Non-ribosomal peptide synthetase"/>
    <property type="match status" value="1"/>
</dbReference>
<dbReference type="UniPathway" id="UPA00011"/>
<dbReference type="Gene3D" id="3.40.50.980">
    <property type="match status" value="6"/>
</dbReference>
<dbReference type="PROSITE" id="PS00455">
    <property type="entry name" value="AMP_BINDING"/>
    <property type="match status" value="2"/>
</dbReference>
<dbReference type="InterPro" id="IPR020845">
    <property type="entry name" value="AMP-binding_CS"/>
</dbReference>
<dbReference type="PANTHER" id="PTHR45527">
    <property type="entry name" value="NONRIBOSOMAL PEPTIDE SYNTHETASE"/>
    <property type="match status" value="1"/>
</dbReference>
<dbReference type="Pfam" id="PF13193">
    <property type="entry name" value="AMP-binding_C"/>
    <property type="match status" value="2"/>
</dbReference>
<evidence type="ECO:0000313" key="8">
    <source>
        <dbReference type="Proteomes" id="UP000323876"/>
    </source>
</evidence>
<dbReference type="Proteomes" id="UP000323876">
    <property type="component" value="Unassembled WGS sequence"/>
</dbReference>
<evidence type="ECO:0000313" key="7">
    <source>
        <dbReference type="EMBL" id="KAA8887073.1"/>
    </source>
</evidence>
<feature type="region of interest" description="Disordered" evidence="5">
    <location>
        <begin position="26"/>
        <end position="48"/>
    </location>
</feature>
<dbReference type="PROSITE" id="PS00012">
    <property type="entry name" value="PHOSPHOPANTETHEINE"/>
    <property type="match status" value="1"/>
</dbReference>
<dbReference type="SUPFAM" id="SSF52777">
    <property type="entry name" value="CoA-dependent acyltransferases"/>
    <property type="match status" value="2"/>
</dbReference>
<dbReference type="SUPFAM" id="SSF56801">
    <property type="entry name" value="Acetyl-CoA synthetase-like"/>
    <property type="match status" value="3"/>
</dbReference>
<accession>A0A5N0EDQ9</accession>
<dbReference type="EMBL" id="VXLC01000008">
    <property type="protein sequence ID" value="KAA8887073.1"/>
    <property type="molecule type" value="Genomic_DNA"/>
</dbReference>
<dbReference type="GO" id="GO:0005829">
    <property type="term" value="C:cytosol"/>
    <property type="evidence" value="ECO:0007669"/>
    <property type="project" value="TreeGrafter"/>
</dbReference>
<proteinExistence type="predicted"/>
<keyword evidence="2" id="KW-0596">Phosphopantetheine</keyword>
<dbReference type="FunFam" id="3.40.50.980:FF:000002">
    <property type="entry name" value="Enterobactin synthetase component F"/>
    <property type="match status" value="1"/>
</dbReference>
<evidence type="ECO:0000256" key="5">
    <source>
        <dbReference type="SAM" id="MobiDB-lite"/>
    </source>
</evidence>
<dbReference type="Pfam" id="PF00501">
    <property type="entry name" value="AMP-binding"/>
    <property type="match status" value="3"/>
</dbReference>
<comment type="caution">
    <text evidence="7">The sequence shown here is derived from an EMBL/GenBank/DDBJ whole genome shotgun (WGS) entry which is preliminary data.</text>
</comment>
<keyword evidence="3" id="KW-0597">Phosphoprotein</keyword>
<feature type="domain" description="Carrier" evidence="6">
    <location>
        <begin position="1812"/>
        <end position="1887"/>
    </location>
</feature>
<dbReference type="InterPro" id="IPR036736">
    <property type="entry name" value="ACP-like_sf"/>
</dbReference>
<dbReference type="InterPro" id="IPR009081">
    <property type="entry name" value="PP-bd_ACP"/>
</dbReference>
<protein>
    <submittedName>
        <fullName evidence="7">Amino acid adenylation domain-containing protein</fullName>
    </submittedName>
</protein>
<gene>
    <name evidence="7" type="ORF">F3087_19340</name>
</gene>
<keyword evidence="4" id="KW-0436">Ligase</keyword>
<dbReference type="SUPFAM" id="SSF47336">
    <property type="entry name" value="ACP-like"/>
    <property type="match status" value="2"/>
</dbReference>
<evidence type="ECO:0000259" key="6">
    <source>
        <dbReference type="PROSITE" id="PS50075"/>
    </source>
</evidence>
<dbReference type="InterPro" id="IPR001242">
    <property type="entry name" value="Condensation_dom"/>
</dbReference>
<dbReference type="InterPro" id="IPR025110">
    <property type="entry name" value="AMP-bd_C"/>
</dbReference>
<evidence type="ECO:0000256" key="3">
    <source>
        <dbReference type="ARBA" id="ARBA00022553"/>
    </source>
</evidence>
<dbReference type="NCBIfam" id="TIGR01733">
    <property type="entry name" value="AA-adenyl-dom"/>
    <property type="match status" value="2"/>
</dbReference>
<organism evidence="7 8">
    <name type="scientific">Nocardia colli</name>
    <dbReference type="NCBI Taxonomy" id="2545717"/>
    <lineage>
        <taxon>Bacteria</taxon>
        <taxon>Bacillati</taxon>
        <taxon>Actinomycetota</taxon>
        <taxon>Actinomycetes</taxon>
        <taxon>Mycobacteriales</taxon>
        <taxon>Nocardiaceae</taxon>
        <taxon>Nocardia</taxon>
    </lineage>
</organism>
<dbReference type="Pfam" id="PF07993">
    <property type="entry name" value="NAD_binding_4"/>
    <property type="match status" value="1"/>
</dbReference>
<dbReference type="NCBIfam" id="TIGR01746">
    <property type="entry name" value="Thioester-redct"/>
    <property type="match status" value="1"/>
</dbReference>
<dbReference type="Gene3D" id="1.10.1200.10">
    <property type="entry name" value="ACP-like"/>
    <property type="match status" value="2"/>
</dbReference>
<sequence>MSRTGQVTNKWRRVISNLPKAPVWGEMDVSGNPSGPMREPVRTRPVHTRRPKAAILPRLLATAAEADPDGVAVPMPGAALRYRELDEVSSRLARLLIGRGIGPGDLVAVAVASPIGAVSAMWAVAKTGAGFVVVDAKASAERAEYLLSDVRPVLGLTAGMPWHPGASIEWLTVDDLDVRRELVRLSGDPVTYEDRLRPIQEDDIAYVTAGSTGVFDAVPVTQAAVAAIAEHAQRRHLPEPLSAFFATLFPRSPKPGMTLSELFDDVVAEYPNATAVKFGTEALTYRELDIRANRLARKLIALGLGPEKMVAVALPRSLNLVVALLATVKAGGGYLPVDPAYPADRIAYLLADAAPACVVTEPGIALPTAAPSIEVNGDLSDLDASPVTDADRNAVLRPENLAYVIYTSGSTGRPKGVLIPHRNVVTLFANTQAQFGFDHRDVWTMFHSYAFDFSVWELWGPLLHGGTLVVVDYEASRAADQFLELLRSERITVLNQTPSAFYQLAEADRAASASAEPLSLRYIVFGGEALEFHRLADWRARHAATQLVNMYGITETTVHATSHRVSATDRSVVGTAIPGLRIWVLDDRLKPVPTGVTGEIYLAGAQLARGYLGQAGLTAARFVANPFEGDGSRLYRSGDLASWNAAGDLVYLGRADDQVKVRGFRIELGEIEAALLALDSVRQVAVVVRADVPGDQRIVAYLVGQPEVAALRAEMTRALPDYMVPAAFVVIDAIPLTAHGKLDRNALPAPVVDTAVFRTPETAIELAVAEVFATVLGVDRTGLDDNFFALGGNSLLATQVAARLGAALDARVPARLLFIAPTVSALADEVGRHLGAGRRRALVAGPRPERIPLSMAQQRMWFLNQFDRDSAVYNIPVAVRLTGDLDVAALRRAVADVIARHEILRTVYPRHNDVAHQSILSAGPADLTPEPVEEADLLPRIIEAASAGFDVAVEIPLRARLFRVGTGEQLEHVLVFVAHHICADGWSMTPLTRDVMAAYAARSAGAEPGWGPLPVQYADFSIWQREVLGVETDPDSLISRQLEYWRTALAGLPDELELPFDRSRPPMRSFAGGHVRFSIEDEVRRGLSDIARSHNATLFMALHTAFAILLARWSGTDDIAVGTVVAGRGESELDAVIGMFVNTLVLRTRVAGQENFGELLERTREVDLQAFEHADIPFERLVESLNPDRSTARNPLFQVGFVFQNLPGATFELPGLQVTAVDFDTDIEKFDLSLAVQETAAGITAQFSFARDLFDEATIRVMAGRFARLLADIVARPQLPVGDLALLADDEYAALTRVHPAESMAGASMPELLLRGLRWGRDRIAVRDQGRSITYGELDECSSQLARFLIDLGVGPERIVALAFPRSYDMLSAVLAVTKAGGAYVPVDPTYPVDRLRHMVTDSSAVIGLTTTEYVDHLPDDVTWLILDHPGIEAACARRSATPITDVDRIAPLRLHNPAYLIYTSGSTGVPKGVTVTHAGLAGLIEHTVDALGLEPHHRLLHSISPSFDPAALEWLCTLSAGATLIILPPDVIGGPEFASVLRDEQVTHCSATPAVLSTVDPTGVPTGTLLVGGDVTAPELVAKWQPGRRYINAYGPTEVTIAATLGTQTAGRAVTIGGPVRGVSALVLDQRLRPVPPGTTGELYLAGGTLARGYQARAGLTAGRFIANPWGEPGARMFRTGDLVRWCTPPGTATPELKYVGRSDFQVKIRGFRIELGEIDAVLGGYPDVGFAVTLGHETHTGETVLVSYVRPAPGRTLDTDRLTEHAERSLPRHMVPTAIVVLDEIPLTPVGKLDRKALPEPTFEPVAFRAPTTPTEEIVASVFAQVLGIGRVGADDDFFARGGTSLLTLTLQRALAARLGVELPIATLFSASTVRSLAARIAGEEAPTHNLAMITADAVLGPEISTADLAPTYQRPTRDVLLTGATGFVGAYLLRELLDRTDAVVWCLVRAESTQAARERIYRTLRRYQLWSDIPEARIIPVPGDLAEPALGLSDASHAWLAERIDVIYHNGAQVNHLEPYSRLRAANVEGTREVLRLATTRRIKPVHFVSTINTVISAARTGTSVDETTRITAVELPAQGYITSKWVAEQLVLQAAERGVPTHIYRPGLVSGDLQTGVNSADDSFWNMIRAAVILGMAPEVGDATISLAPVTYVARAIVEISIGPTTATTYHLVNRTPLPIRDIFTCLRKHGLPIETEPLETIQLRLADEASARYLAGDDSLVRAALLGSNYTAGTENPNIHCTNTTQALTGSAITCLPIDESVLDTYIRAFMQSGFLPTPIGSANE</sequence>
<reference evidence="7 8" key="1">
    <citation type="submission" date="2019-09" db="EMBL/GenBank/DDBJ databases">
        <authorList>
            <person name="Wang X."/>
        </authorList>
    </citation>
    <scope>NUCLEOTIDE SEQUENCE [LARGE SCALE GENOMIC DNA]</scope>
    <source>
        <strain evidence="7 8">CICC 11023</strain>
    </source>
</reference>
<dbReference type="CDD" id="cd19540">
    <property type="entry name" value="LCL_NRPS-like"/>
    <property type="match status" value="1"/>
</dbReference>
<dbReference type="InterPro" id="IPR010080">
    <property type="entry name" value="Thioester_reductase-like_dom"/>
</dbReference>
<dbReference type="NCBIfam" id="NF003417">
    <property type="entry name" value="PRK04813.1"/>
    <property type="match status" value="3"/>
</dbReference>
<dbReference type="InterPro" id="IPR010071">
    <property type="entry name" value="AA_adenyl_dom"/>
</dbReference>
<evidence type="ECO:0000256" key="4">
    <source>
        <dbReference type="ARBA" id="ARBA00022598"/>
    </source>
</evidence>
<dbReference type="PANTHER" id="PTHR45527:SF14">
    <property type="entry name" value="PLIPASTATIN SYNTHASE SUBUNIT B"/>
    <property type="match status" value="1"/>
</dbReference>
<name>A0A5N0EDQ9_9NOCA</name>
<dbReference type="InterPro" id="IPR000873">
    <property type="entry name" value="AMP-dep_synth/lig_dom"/>
</dbReference>
<dbReference type="GO" id="GO:0016874">
    <property type="term" value="F:ligase activity"/>
    <property type="evidence" value="ECO:0007669"/>
    <property type="project" value="UniProtKB-KW"/>
</dbReference>
<dbReference type="PROSITE" id="PS50075">
    <property type="entry name" value="CARRIER"/>
    <property type="match status" value="2"/>
</dbReference>
<dbReference type="Gene3D" id="3.30.559.30">
    <property type="entry name" value="Nonribosomal peptide synthetase, condensation domain"/>
    <property type="match status" value="1"/>
</dbReference>
<evidence type="ECO:0000256" key="2">
    <source>
        <dbReference type="ARBA" id="ARBA00022450"/>
    </source>
</evidence>
<dbReference type="InterPro" id="IPR013120">
    <property type="entry name" value="FAR_NAD-bd"/>
</dbReference>
<dbReference type="OrthoDB" id="2472181at2"/>
<dbReference type="Gene3D" id="2.30.38.10">
    <property type="entry name" value="Luciferase, Domain 3"/>
    <property type="match status" value="2"/>
</dbReference>
<dbReference type="InterPro" id="IPR023213">
    <property type="entry name" value="CAT-like_dom_sf"/>
</dbReference>
<dbReference type="Pfam" id="PF00550">
    <property type="entry name" value="PP-binding"/>
    <property type="match status" value="2"/>
</dbReference>
<dbReference type="GO" id="GO:0031177">
    <property type="term" value="F:phosphopantetheine binding"/>
    <property type="evidence" value="ECO:0007669"/>
    <property type="project" value="InterPro"/>
</dbReference>
<dbReference type="InterPro" id="IPR036291">
    <property type="entry name" value="NAD(P)-bd_dom_sf"/>
</dbReference>
<dbReference type="Pfam" id="PF00668">
    <property type="entry name" value="Condensation"/>
    <property type="match status" value="1"/>
</dbReference>